<evidence type="ECO:0000313" key="13">
    <source>
        <dbReference type="Proteomes" id="UP000308768"/>
    </source>
</evidence>
<comment type="similarity">
    <text evidence="8">Belongs to the pacC/RIM101 family.</text>
</comment>
<feature type="compositionally biased region" description="Polar residues" evidence="10">
    <location>
        <begin position="418"/>
        <end position="435"/>
    </location>
</feature>
<dbReference type="EMBL" id="NAJN01000023">
    <property type="protein sequence ID" value="TKA81488.1"/>
    <property type="molecule type" value="Genomic_DNA"/>
</dbReference>
<proteinExistence type="inferred from homology"/>
<evidence type="ECO:0000256" key="8">
    <source>
        <dbReference type="ARBA" id="ARBA00038089"/>
    </source>
</evidence>
<feature type="compositionally biased region" description="Basic and acidic residues" evidence="10">
    <location>
        <begin position="599"/>
        <end position="615"/>
    </location>
</feature>
<dbReference type="PROSITE" id="PS50157">
    <property type="entry name" value="ZINC_FINGER_C2H2_2"/>
    <property type="match status" value="2"/>
</dbReference>
<evidence type="ECO:0000256" key="7">
    <source>
        <dbReference type="ARBA" id="ARBA00023242"/>
    </source>
</evidence>
<dbReference type="GO" id="GO:0008270">
    <property type="term" value="F:zinc ion binding"/>
    <property type="evidence" value="ECO:0007669"/>
    <property type="project" value="UniProtKB-KW"/>
</dbReference>
<dbReference type="GO" id="GO:0005634">
    <property type="term" value="C:nucleus"/>
    <property type="evidence" value="ECO:0007669"/>
    <property type="project" value="UniProtKB-SubCell"/>
</dbReference>
<protein>
    <recommendedName>
        <fullName evidence="11">C2H2-type domain-containing protein</fullName>
    </recommendedName>
</protein>
<reference evidence="12 13" key="1">
    <citation type="submission" date="2017-03" db="EMBL/GenBank/DDBJ databases">
        <title>Genomes of endolithic fungi from Antarctica.</title>
        <authorList>
            <person name="Coleine C."/>
            <person name="Masonjones S."/>
            <person name="Stajich J.E."/>
        </authorList>
    </citation>
    <scope>NUCLEOTIDE SEQUENCE [LARGE SCALE GENOMIC DNA]</scope>
    <source>
        <strain evidence="12 13">CCFEE 5187</strain>
    </source>
</reference>
<evidence type="ECO:0000256" key="3">
    <source>
        <dbReference type="ARBA" id="ARBA00022723"/>
    </source>
</evidence>
<organism evidence="12 13">
    <name type="scientific">Cryomyces minteri</name>
    <dbReference type="NCBI Taxonomy" id="331657"/>
    <lineage>
        <taxon>Eukaryota</taxon>
        <taxon>Fungi</taxon>
        <taxon>Dikarya</taxon>
        <taxon>Ascomycota</taxon>
        <taxon>Pezizomycotina</taxon>
        <taxon>Dothideomycetes</taxon>
        <taxon>Dothideomycetes incertae sedis</taxon>
        <taxon>Cryomyces</taxon>
    </lineage>
</organism>
<feature type="region of interest" description="Disordered" evidence="10">
    <location>
        <begin position="585"/>
        <end position="629"/>
    </location>
</feature>
<evidence type="ECO:0000256" key="10">
    <source>
        <dbReference type="SAM" id="MobiDB-lite"/>
    </source>
</evidence>
<dbReference type="SMART" id="SM00355">
    <property type="entry name" value="ZnF_C2H2"/>
    <property type="match status" value="3"/>
</dbReference>
<dbReference type="SUPFAM" id="SSF57667">
    <property type="entry name" value="beta-beta-alpha zinc fingers"/>
    <property type="match status" value="2"/>
</dbReference>
<sequence>MSADTASAAGGASAGSAATQQQTPAAQPAPSSSTTIDSLTCQWQSCGERCNSAEELYDHVCERHVGRKSTNNLNLTCQWGACRTTTVKRDHITSHIRVHVPLKPHKCDFCGKAFKRPQDLKKHVKTHADDSVLLRSPEPPMRGGGTSNGFSASNGKLFADLQNVAATANGYYPNSSDLSTQNYAHHSSHNMPTSTSNFYSSGAQQASYGPVYYPMTASTYADAQSIETRKRAIDALNDFLGDAKRRAIDPSTYYDVRQRLGGGFGVQSLPLPMATDNYSGGGYSSQSTLPDYNSTMPTSMHTGHTSHATLSQPQHYSLPALPNLRTKNDLVNIDQFLEQLQSTVYENMNHAAAAGVHQPGSHMYHTGMNTGFRASNSPPHLHHSSSAMTSNVSPHTSMSSASGMPTSSSALDTPALTPASSVLSYNSSHSPTSAHFGSVHEVSPHSVHSRPNTQPMYPSLPVVSAMSDLSGYPATTSAPASGLATSFDYDARRYSGGRLQKAAMPVRQSSEDRMDTGSNAVTEEAVEKTADHEHEDELAQEADKLDIASPADSTASVETASDRVQESWVENIRVIEALRAFIKDRLEKEEYDEDDEEEGERRGVSDEEEAEKGMSVDKISYPTLRPIEA</sequence>
<keyword evidence="3" id="KW-0479">Metal-binding</keyword>
<feature type="compositionally biased region" description="Acidic residues" evidence="10">
    <location>
        <begin position="589"/>
        <end position="598"/>
    </location>
</feature>
<evidence type="ECO:0000256" key="4">
    <source>
        <dbReference type="ARBA" id="ARBA00022737"/>
    </source>
</evidence>
<gene>
    <name evidence="12" type="ORF">B0A49_05725</name>
</gene>
<keyword evidence="4" id="KW-0677">Repeat</keyword>
<dbReference type="FunFam" id="3.30.160.60:FF:000458">
    <property type="entry name" value="pH-response transcription factor pacC/RIM101"/>
    <property type="match status" value="1"/>
</dbReference>
<dbReference type="AlphaFoldDB" id="A0A4U0XZM1"/>
<keyword evidence="7" id="KW-0539">Nucleus</keyword>
<dbReference type="STRING" id="331657.A0A4U0XZM1"/>
<evidence type="ECO:0000256" key="9">
    <source>
        <dbReference type="PROSITE-ProRule" id="PRU00042"/>
    </source>
</evidence>
<feature type="region of interest" description="Disordered" evidence="10">
    <location>
        <begin position="1"/>
        <end position="35"/>
    </location>
</feature>
<keyword evidence="2" id="KW-0678">Repressor</keyword>
<dbReference type="GO" id="GO:0045944">
    <property type="term" value="P:positive regulation of transcription by RNA polymerase II"/>
    <property type="evidence" value="ECO:0007669"/>
    <property type="project" value="TreeGrafter"/>
</dbReference>
<comment type="subcellular location">
    <subcellularLocation>
        <location evidence="1">Nucleus</location>
    </subcellularLocation>
</comment>
<keyword evidence="6" id="KW-0862">Zinc</keyword>
<accession>A0A4U0XZM1</accession>
<dbReference type="Proteomes" id="UP000308768">
    <property type="component" value="Unassembled WGS sequence"/>
</dbReference>
<evidence type="ECO:0000256" key="5">
    <source>
        <dbReference type="ARBA" id="ARBA00022771"/>
    </source>
</evidence>
<feature type="domain" description="C2H2-type" evidence="11">
    <location>
        <begin position="75"/>
        <end position="104"/>
    </location>
</feature>
<keyword evidence="5 9" id="KW-0863">Zinc-finger</keyword>
<name>A0A4U0XZM1_9PEZI</name>
<dbReference type="OrthoDB" id="6155966at2759"/>
<feature type="region of interest" description="Disordered" evidence="10">
    <location>
        <begin position="362"/>
        <end position="455"/>
    </location>
</feature>
<comment type="caution">
    <text evidence="12">The sequence shown here is derived from an EMBL/GenBank/DDBJ whole genome shotgun (WGS) entry which is preliminary data.</text>
</comment>
<evidence type="ECO:0000313" key="12">
    <source>
        <dbReference type="EMBL" id="TKA81488.1"/>
    </source>
</evidence>
<dbReference type="PANTHER" id="PTHR47257:SF1">
    <property type="entry name" value="PH-RESPONSE TRANSCRIPTION FACTOR PACC_RIM101"/>
    <property type="match status" value="1"/>
</dbReference>
<dbReference type="InterPro" id="IPR050806">
    <property type="entry name" value="pacC/RIM101"/>
</dbReference>
<evidence type="ECO:0000259" key="11">
    <source>
        <dbReference type="PROSITE" id="PS50157"/>
    </source>
</evidence>
<evidence type="ECO:0000256" key="6">
    <source>
        <dbReference type="ARBA" id="ARBA00022833"/>
    </source>
</evidence>
<feature type="region of interest" description="Disordered" evidence="10">
    <location>
        <begin position="500"/>
        <end position="519"/>
    </location>
</feature>
<dbReference type="InterPro" id="IPR036236">
    <property type="entry name" value="Znf_C2H2_sf"/>
</dbReference>
<evidence type="ECO:0000256" key="2">
    <source>
        <dbReference type="ARBA" id="ARBA00022491"/>
    </source>
</evidence>
<feature type="compositionally biased region" description="Low complexity" evidence="10">
    <location>
        <begin position="396"/>
        <end position="410"/>
    </location>
</feature>
<dbReference type="PROSITE" id="PS00028">
    <property type="entry name" value="ZINC_FINGER_C2H2_1"/>
    <property type="match status" value="2"/>
</dbReference>
<evidence type="ECO:0000256" key="1">
    <source>
        <dbReference type="ARBA" id="ARBA00004123"/>
    </source>
</evidence>
<dbReference type="FunFam" id="3.30.160.60:FF:001875">
    <property type="entry name" value="pH-response transcription factor pacC/RIM101"/>
    <property type="match status" value="1"/>
</dbReference>
<dbReference type="PANTHER" id="PTHR47257">
    <property type="entry name" value="PH-RESPONSE TRANSCRIPTION FACTOR PACC/RIM101"/>
    <property type="match status" value="1"/>
</dbReference>
<keyword evidence="13" id="KW-1185">Reference proteome</keyword>
<dbReference type="Gene3D" id="3.30.160.60">
    <property type="entry name" value="Classic Zinc Finger"/>
    <property type="match status" value="2"/>
</dbReference>
<feature type="domain" description="C2H2-type" evidence="11">
    <location>
        <begin position="105"/>
        <end position="132"/>
    </location>
</feature>
<dbReference type="InterPro" id="IPR013087">
    <property type="entry name" value="Znf_C2H2_type"/>
</dbReference>